<dbReference type="Pfam" id="PF09913">
    <property type="entry name" value="DUF2142"/>
    <property type="match status" value="1"/>
</dbReference>
<comment type="caution">
    <text evidence="2">The sequence shown here is derived from an EMBL/GenBank/DDBJ whole genome shotgun (WGS) entry which is preliminary data.</text>
</comment>
<dbReference type="EMBL" id="SPQA01000009">
    <property type="protein sequence ID" value="TFU31074.1"/>
    <property type="molecule type" value="Genomic_DNA"/>
</dbReference>
<feature type="transmembrane region" description="Helical" evidence="1">
    <location>
        <begin position="12"/>
        <end position="30"/>
    </location>
</feature>
<evidence type="ECO:0000313" key="3">
    <source>
        <dbReference type="Proteomes" id="UP000297747"/>
    </source>
</evidence>
<reference evidence="2 3" key="1">
    <citation type="submission" date="2019-03" db="EMBL/GenBank/DDBJ databases">
        <title>Diversity of the mouse oral microbiome.</title>
        <authorList>
            <person name="Joseph S."/>
            <person name="Aduse-Opoku J."/>
            <person name="Curtis M."/>
            <person name="Wade W."/>
            <person name="Hashim A."/>
        </authorList>
    </citation>
    <scope>NUCLEOTIDE SEQUENCE [LARGE SCALE GENOMIC DNA]</scope>
    <source>
        <strain evidence="2 3">HT4</strain>
    </source>
</reference>
<organism evidence="2 3">
    <name type="scientific">Streptococcus acidominimus</name>
    <dbReference type="NCBI Taxonomy" id="1326"/>
    <lineage>
        <taxon>Bacteria</taxon>
        <taxon>Bacillati</taxon>
        <taxon>Bacillota</taxon>
        <taxon>Bacilli</taxon>
        <taxon>Lactobacillales</taxon>
        <taxon>Streptococcaceae</taxon>
        <taxon>Streptococcus</taxon>
    </lineage>
</organism>
<feature type="transmembrane region" description="Helical" evidence="1">
    <location>
        <begin position="36"/>
        <end position="56"/>
    </location>
</feature>
<feature type="transmembrane region" description="Helical" evidence="1">
    <location>
        <begin position="261"/>
        <end position="287"/>
    </location>
</feature>
<gene>
    <name evidence="2" type="ORF">E4U01_03790</name>
</gene>
<keyword evidence="1" id="KW-0812">Transmembrane</keyword>
<accession>A0A4Y9FPD0</accession>
<keyword evidence="1" id="KW-1133">Transmembrane helix</keyword>
<feature type="transmembrane region" description="Helical" evidence="1">
    <location>
        <begin position="441"/>
        <end position="458"/>
    </location>
</feature>
<feature type="transmembrane region" description="Helical" evidence="1">
    <location>
        <begin position="63"/>
        <end position="82"/>
    </location>
</feature>
<sequence length="491" mass="54672">MELTIVVKQNLKYSLALLVVAVLVLIAYPGEVGIPKFIYLITGLFFLVSLFLPHLLDKWNGKGVYLLIAFLGIISALVTPILNTPDEPVHFARALKVATGEVNLDNLPEHLTVSQDYQEVNRQAKVPITKTDLFFIPTSDRQTKFVHQADYRATNQYSFLSYLPQAFGILIGKLLRVNVGYIFYLGRIFNALVYAMFAVFAIKLSGSFKQLMFAGVSLPMSISLAGSYNQDASSIGIQLLAIGFLLHLLEKEEKISLFDVLSYALICGVIVLTKLPFVVFAGLLIFIPKKRFSSKVVYLSTFLIGILLVIATGIWYKVSGEVYYPFNLPGTDLSSQLHHLSSQPSVYIPVLLKEFVNIGSRASQLFIFGWLDLPMSNLYPYFLLLYTTIVGLNMGKYTLPKWIKIGLLLVSSVIILGVVTVMYLTWTPVAAMEVSGVQGRYYISIYVIIMLLIASFKPKAFTVNQVSDSLVLQTSLYSNVAMLLLSISMLP</sequence>
<feature type="transmembrane region" description="Helical" evidence="1">
    <location>
        <begin position="157"/>
        <end position="175"/>
    </location>
</feature>
<dbReference type="InterPro" id="IPR018674">
    <property type="entry name" value="DUF2142_membrane"/>
</dbReference>
<dbReference type="RefSeq" id="WP_135052622.1">
    <property type="nucleotide sequence ID" value="NZ_CAKOCW010000027.1"/>
</dbReference>
<name>A0A4Y9FPD0_STRAI</name>
<protein>
    <submittedName>
        <fullName evidence="2">DUF2142 domain-containing protein</fullName>
    </submittedName>
</protein>
<feature type="transmembrane region" description="Helical" evidence="1">
    <location>
        <begin position="296"/>
        <end position="316"/>
    </location>
</feature>
<dbReference type="Proteomes" id="UP000297747">
    <property type="component" value="Unassembled WGS sequence"/>
</dbReference>
<evidence type="ECO:0000313" key="2">
    <source>
        <dbReference type="EMBL" id="TFU31074.1"/>
    </source>
</evidence>
<proteinExistence type="predicted"/>
<feature type="transmembrane region" description="Helical" evidence="1">
    <location>
        <begin position="182"/>
        <end position="202"/>
    </location>
</feature>
<dbReference type="AlphaFoldDB" id="A0A4Y9FPD0"/>
<feature type="transmembrane region" description="Helical" evidence="1">
    <location>
        <begin position="378"/>
        <end position="395"/>
    </location>
</feature>
<feature type="transmembrane region" description="Helical" evidence="1">
    <location>
        <begin position="407"/>
        <end position="426"/>
    </location>
</feature>
<evidence type="ECO:0000256" key="1">
    <source>
        <dbReference type="SAM" id="Phobius"/>
    </source>
</evidence>
<keyword evidence="1" id="KW-0472">Membrane</keyword>